<comment type="subcellular location">
    <subcellularLocation>
        <location evidence="1">Cell membrane</location>
        <topology evidence="1">Multi-pass membrane protein</topology>
    </subcellularLocation>
</comment>
<dbReference type="GO" id="GO:0005886">
    <property type="term" value="C:plasma membrane"/>
    <property type="evidence" value="ECO:0007669"/>
    <property type="project" value="UniProtKB-SubCell"/>
</dbReference>
<dbReference type="PROSITE" id="PS00216">
    <property type="entry name" value="SUGAR_TRANSPORT_1"/>
    <property type="match status" value="1"/>
</dbReference>
<keyword evidence="7 8" id="KW-0472">Membrane</keyword>
<evidence type="ECO:0000256" key="3">
    <source>
        <dbReference type="ARBA" id="ARBA00022448"/>
    </source>
</evidence>
<feature type="transmembrane region" description="Helical" evidence="8">
    <location>
        <begin position="46"/>
        <end position="66"/>
    </location>
</feature>
<feature type="transmembrane region" description="Helical" evidence="8">
    <location>
        <begin position="78"/>
        <end position="99"/>
    </location>
</feature>
<dbReference type="PANTHER" id="PTHR23502:SF132">
    <property type="entry name" value="POLYAMINE TRANSPORTER 2-RELATED"/>
    <property type="match status" value="1"/>
</dbReference>
<dbReference type="CDD" id="cd17320">
    <property type="entry name" value="MFS_MdfA_MDR_like"/>
    <property type="match status" value="1"/>
</dbReference>
<keyword evidence="5 8" id="KW-0812">Transmembrane</keyword>
<reference evidence="10" key="1">
    <citation type="journal article" date="2015" name="Nature">
        <title>Complex archaea that bridge the gap between prokaryotes and eukaryotes.</title>
        <authorList>
            <person name="Spang A."/>
            <person name="Saw J.H."/>
            <person name="Jorgensen S.L."/>
            <person name="Zaremba-Niedzwiedzka K."/>
            <person name="Martijn J."/>
            <person name="Lind A.E."/>
            <person name="van Eijk R."/>
            <person name="Schleper C."/>
            <person name="Guy L."/>
            <person name="Ettema T.J."/>
        </authorList>
    </citation>
    <scope>NUCLEOTIDE SEQUENCE</scope>
</reference>
<evidence type="ECO:0000256" key="4">
    <source>
        <dbReference type="ARBA" id="ARBA00022475"/>
    </source>
</evidence>
<feature type="transmembrane region" description="Helical" evidence="8">
    <location>
        <begin position="314"/>
        <end position="333"/>
    </location>
</feature>
<comment type="similarity">
    <text evidence="2">Belongs to the major facilitator superfamily. Bcr/CmlA family.</text>
</comment>
<feature type="transmembrane region" description="Helical" evidence="8">
    <location>
        <begin position="215"/>
        <end position="239"/>
    </location>
</feature>
<evidence type="ECO:0000256" key="8">
    <source>
        <dbReference type="SAM" id="Phobius"/>
    </source>
</evidence>
<feature type="transmembrane region" description="Helical" evidence="8">
    <location>
        <begin position="105"/>
        <end position="124"/>
    </location>
</feature>
<organism evidence="10">
    <name type="scientific">marine sediment metagenome</name>
    <dbReference type="NCBI Taxonomy" id="412755"/>
    <lineage>
        <taxon>unclassified sequences</taxon>
        <taxon>metagenomes</taxon>
        <taxon>ecological metagenomes</taxon>
    </lineage>
</organism>
<dbReference type="InterPro" id="IPR005829">
    <property type="entry name" value="Sugar_transporter_CS"/>
</dbReference>
<dbReference type="SUPFAM" id="SSF103473">
    <property type="entry name" value="MFS general substrate transporter"/>
    <property type="match status" value="1"/>
</dbReference>
<protein>
    <recommendedName>
        <fullName evidence="9">Major facilitator superfamily (MFS) profile domain-containing protein</fullName>
    </recommendedName>
</protein>
<dbReference type="InterPro" id="IPR036259">
    <property type="entry name" value="MFS_trans_sf"/>
</dbReference>
<dbReference type="GO" id="GO:0042910">
    <property type="term" value="F:xenobiotic transmembrane transporter activity"/>
    <property type="evidence" value="ECO:0007669"/>
    <property type="project" value="InterPro"/>
</dbReference>
<keyword evidence="6 8" id="KW-1133">Transmembrane helix</keyword>
<evidence type="ECO:0000259" key="9">
    <source>
        <dbReference type="PROSITE" id="PS50850"/>
    </source>
</evidence>
<accession>A0A0F9SU21</accession>
<comment type="caution">
    <text evidence="10">The sequence shown here is derived from an EMBL/GenBank/DDBJ whole genome shotgun (WGS) entry which is preliminary data.</text>
</comment>
<dbReference type="PROSITE" id="PS50850">
    <property type="entry name" value="MFS"/>
    <property type="match status" value="1"/>
</dbReference>
<feature type="transmembrane region" description="Helical" evidence="8">
    <location>
        <begin position="251"/>
        <end position="269"/>
    </location>
</feature>
<gene>
    <name evidence="10" type="ORF">LCGC14_0811220</name>
</gene>
<dbReference type="InterPro" id="IPR011701">
    <property type="entry name" value="MFS"/>
</dbReference>
<evidence type="ECO:0000256" key="7">
    <source>
        <dbReference type="ARBA" id="ARBA00023136"/>
    </source>
</evidence>
<name>A0A0F9SU21_9ZZZZ</name>
<dbReference type="Gene3D" id="1.20.1720.10">
    <property type="entry name" value="Multidrug resistance protein D"/>
    <property type="match status" value="1"/>
</dbReference>
<evidence type="ECO:0000256" key="6">
    <source>
        <dbReference type="ARBA" id="ARBA00022989"/>
    </source>
</evidence>
<evidence type="ECO:0000313" key="10">
    <source>
        <dbReference type="EMBL" id="KKN32703.1"/>
    </source>
</evidence>
<feature type="transmembrane region" description="Helical" evidence="8">
    <location>
        <begin position="167"/>
        <end position="186"/>
    </location>
</feature>
<feature type="transmembrane region" description="Helical" evidence="8">
    <location>
        <begin position="12"/>
        <end position="34"/>
    </location>
</feature>
<proteinExistence type="inferred from homology"/>
<feature type="domain" description="Major facilitator superfamily (MFS) profile" evidence="9">
    <location>
        <begin position="12"/>
        <end position="397"/>
    </location>
</feature>
<keyword evidence="4" id="KW-1003">Cell membrane</keyword>
<dbReference type="AlphaFoldDB" id="A0A0F9SU21"/>
<dbReference type="NCBIfam" id="TIGR00710">
    <property type="entry name" value="efflux_Bcr_CflA"/>
    <property type="match status" value="1"/>
</dbReference>
<keyword evidence="3" id="KW-0813">Transport</keyword>
<dbReference type="EMBL" id="LAZR01002233">
    <property type="protein sequence ID" value="KKN32703.1"/>
    <property type="molecule type" value="Genomic_DNA"/>
</dbReference>
<feature type="transmembrane region" description="Helical" evidence="8">
    <location>
        <begin position="340"/>
        <end position="362"/>
    </location>
</feature>
<sequence length="423" mass="44053">MSATPIMSERRVSIIGALLVAIGPVSMALYTPAMTELVRAFGSTESVIKLTLTLYFAGFACAQLIAGPLSDALGRRPVTIAFMAIYCVASVVAVLAPTVEVLMGARFVQGIGASVGVAISRALVRDLFTDEQSSRIMNLIGIILALGPALAPTIGGLMLPILGWRSIFILMALLGLGVIWIVVFAMKETVIPDRSRLNLPALGRTYRMLLTNPHFLGASLVMGGALGALYAQATFLPFILMDDVGLSPAQFGLSMLAQSGSFFFASLLVRRLMKIYGANRLVGPGLIAIALGSLGTLTLLIWPPSFLHVMIPVATYSFGIAFVMPAMSTAALAPFGKAAGVAASMMGFIQMGTGLVMGTLGALMGDALLAMAILIPLLGAMACAAFLGYRRLGPAVPTALPETPAVGPTPMISPTSQVSGCER</sequence>
<dbReference type="PRINTS" id="PR01036">
    <property type="entry name" value="TCRTETB"/>
</dbReference>
<feature type="transmembrane region" description="Helical" evidence="8">
    <location>
        <begin position="136"/>
        <end position="161"/>
    </location>
</feature>
<evidence type="ECO:0000256" key="5">
    <source>
        <dbReference type="ARBA" id="ARBA00022692"/>
    </source>
</evidence>
<feature type="transmembrane region" description="Helical" evidence="8">
    <location>
        <begin position="281"/>
        <end position="302"/>
    </location>
</feature>
<dbReference type="InterPro" id="IPR004812">
    <property type="entry name" value="Efflux_drug-R_Bcr/CmlA"/>
</dbReference>
<evidence type="ECO:0000256" key="1">
    <source>
        <dbReference type="ARBA" id="ARBA00004651"/>
    </source>
</evidence>
<evidence type="ECO:0000256" key="2">
    <source>
        <dbReference type="ARBA" id="ARBA00006236"/>
    </source>
</evidence>
<dbReference type="Pfam" id="PF07690">
    <property type="entry name" value="MFS_1"/>
    <property type="match status" value="1"/>
</dbReference>
<feature type="transmembrane region" description="Helical" evidence="8">
    <location>
        <begin position="368"/>
        <end position="389"/>
    </location>
</feature>
<dbReference type="InterPro" id="IPR020846">
    <property type="entry name" value="MFS_dom"/>
</dbReference>
<dbReference type="PANTHER" id="PTHR23502">
    <property type="entry name" value="MAJOR FACILITATOR SUPERFAMILY"/>
    <property type="match status" value="1"/>
</dbReference>
<dbReference type="GO" id="GO:1990961">
    <property type="term" value="P:xenobiotic detoxification by transmembrane export across the plasma membrane"/>
    <property type="evidence" value="ECO:0007669"/>
    <property type="project" value="InterPro"/>
</dbReference>